<evidence type="ECO:0000256" key="6">
    <source>
        <dbReference type="SAM" id="Phobius"/>
    </source>
</evidence>
<dbReference type="PANTHER" id="PTHR12151">
    <property type="entry name" value="ELECTRON TRANSPORT PROTIN SCO1/SENC FAMILY MEMBER"/>
    <property type="match status" value="1"/>
</dbReference>
<keyword evidence="9" id="KW-1185">Reference proteome</keyword>
<name>A0A7W8DM27_9BACT</name>
<keyword evidence="3" id="KW-0479">Metal-binding</keyword>
<feature type="compositionally biased region" description="Polar residues" evidence="5">
    <location>
        <begin position="1"/>
        <end position="15"/>
    </location>
</feature>
<dbReference type="AlphaFoldDB" id="A0A7W8DM27"/>
<feature type="disulfide bond" description="Redox-active" evidence="4">
    <location>
        <begin position="102"/>
        <end position="106"/>
    </location>
</feature>
<dbReference type="PROSITE" id="PS51352">
    <property type="entry name" value="THIOREDOXIN_2"/>
    <property type="match status" value="1"/>
</dbReference>
<feature type="binding site" evidence="3">
    <location>
        <position position="106"/>
    </location>
    <ligand>
        <name>Cu cation</name>
        <dbReference type="ChEBI" id="CHEBI:23378"/>
    </ligand>
</feature>
<dbReference type="InterPro" id="IPR013766">
    <property type="entry name" value="Thioredoxin_domain"/>
</dbReference>
<feature type="binding site" evidence="3">
    <location>
        <position position="102"/>
    </location>
    <ligand>
        <name>Cu cation</name>
        <dbReference type="ChEBI" id="CHEBI:23378"/>
    </ligand>
</feature>
<dbReference type="Proteomes" id="UP000590740">
    <property type="component" value="Unassembled WGS sequence"/>
</dbReference>
<evidence type="ECO:0000256" key="3">
    <source>
        <dbReference type="PIRSR" id="PIRSR603782-1"/>
    </source>
</evidence>
<dbReference type="SUPFAM" id="SSF52833">
    <property type="entry name" value="Thioredoxin-like"/>
    <property type="match status" value="1"/>
</dbReference>
<dbReference type="Gene3D" id="3.40.30.10">
    <property type="entry name" value="Glutaredoxin"/>
    <property type="match status" value="1"/>
</dbReference>
<dbReference type="GO" id="GO:0046872">
    <property type="term" value="F:metal ion binding"/>
    <property type="evidence" value="ECO:0007669"/>
    <property type="project" value="UniProtKB-KW"/>
</dbReference>
<dbReference type="Pfam" id="PF02630">
    <property type="entry name" value="SCO1-SenC"/>
    <property type="match status" value="1"/>
</dbReference>
<evidence type="ECO:0000256" key="2">
    <source>
        <dbReference type="ARBA" id="ARBA00023008"/>
    </source>
</evidence>
<keyword evidence="6" id="KW-0812">Transmembrane</keyword>
<keyword evidence="4" id="KW-1015">Disulfide bond</keyword>
<accession>A0A7W8DM27</accession>
<keyword evidence="2 3" id="KW-0186">Copper</keyword>
<organism evidence="8 9">
    <name type="scientific">Prosthecobacter vanneervenii</name>
    <dbReference type="NCBI Taxonomy" id="48466"/>
    <lineage>
        <taxon>Bacteria</taxon>
        <taxon>Pseudomonadati</taxon>
        <taxon>Verrucomicrobiota</taxon>
        <taxon>Verrucomicrobiia</taxon>
        <taxon>Verrucomicrobiales</taxon>
        <taxon>Verrucomicrobiaceae</taxon>
        <taxon>Prosthecobacter</taxon>
    </lineage>
</organism>
<comment type="caution">
    <text evidence="8">The sequence shown here is derived from an EMBL/GenBank/DDBJ whole genome shotgun (WGS) entry which is preliminary data.</text>
</comment>
<dbReference type="RefSeq" id="WP_184342642.1">
    <property type="nucleotide sequence ID" value="NZ_JACHIG010000010.1"/>
</dbReference>
<dbReference type="InterPro" id="IPR003782">
    <property type="entry name" value="SCO1/SenC"/>
</dbReference>
<comment type="similarity">
    <text evidence="1">Belongs to the SCO1/2 family.</text>
</comment>
<evidence type="ECO:0000313" key="9">
    <source>
        <dbReference type="Proteomes" id="UP000590740"/>
    </source>
</evidence>
<dbReference type="InterPro" id="IPR036249">
    <property type="entry name" value="Thioredoxin-like_sf"/>
</dbReference>
<gene>
    <name evidence="8" type="ORF">HNQ65_004245</name>
</gene>
<dbReference type="PANTHER" id="PTHR12151:SF25">
    <property type="entry name" value="LINALOOL DEHYDRATASE_ISOMERASE DOMAIN-CONTAINING PROTEIN"/>
    <property type="match status" value="1"/>
</dbReference>
<keyword evidence="6" id="KW-0472">Membrane</keyword>
<evidence type="ECO:0000256" key="4">
    <source>
        <dbReference type="PIRSR" id="PIRSR603782-2"/>
    </source>
</evidence>
<proteinExistence type="inferred from homology"/>
<dbReference type="CDD" id="cd02968">
    <property type="entry name" value="SCO"/>
    <property type="match status" value="1"/>
</dbReference>
<evidence type="ECO:0000259" key="7">
    <source>
        <dbReference type="PROSITE" id="PS51352"/>
    </source>
</evidence>
<keyword evidence="6" id="KW-1133">Transmembrane helix</keyword>
<evidence type="ECO:0000256" key="5">
    <source>
        <dbReference type="SAM" id="MobiDB-lite"/>
    </source>
</evidence>
<feature type="region of interest" description="Disordered" evidence="5">
    <location>
        <begin position="1"/>
        <end position="23"/>
    </location>
</feature>
<evidence type="ECO:0000313" key="8">
    <source>
        <dbReference type="EMBL" id="MBB5034640.1"/>
    </source>
</evidence>
<feature type="binding site" evidence="3">
    <location>
        <position position="198"/>
    </location>
    <ligand>
        <name>Cu cation</name>
        <dbReference type="ChEBI" id="CHEBI:23378"/>
    </ligand>
</feature>
<protein>
    <submittedName>
        <fullName evidence="8">Cytochrome oxidase Cu insertion factor (SCO1/SenC/PrrC family)</fullName>
    </submittedName>
</protein>
<feature type="domain" description="Thioredoxin" evidence="7">
    <location>
        <begin position="52"/>
        <end position="241"/>
    </location>
</feature>
<evidence type="ECO:0000256" key="1">
    <source>
        <dbReference type="ARBA" id="ARBA00010996"/>
    </source>
</evidence>
<sequence length="245" mass="27284">MTNDATPQAPAQEQPNIRYESAGAEHRVSTGSWLRMALGIGMAVAGVLMLGRLANQMLPQKPLPVVAQIQGDLEVTERSGQKVRLSALRGKVTVMACLYTVCPHGCAAVVDAMKRLNAAHHARADFHLVSLAVAPERDTTSFLKAYAEGVGVKPSDPWWFITGEQQRIWDYMTHDLHMQAPAPIPEDKRINPLDLYEHDLRLVLIDRQGRVRGFYAAFHPQLEMAAMMKEQLERDVQRLLDDPSA</sequence>
<feature type="transmembrane region" description="Helical" evidence="6">
    <location>
        <begin position="33"/>
        <end position="51"/>
    </location>
</feature>
<dbReference type="EMBL" id="JACHIG010000010">
    <property type="protein sequence ID" value="MBB5034640.1"/>
    <property type="molecule type" value="Genomic_DNA"/>
</dbReference>
<reference evidence="8 9" key="1">
    <citation type="submission" date="2020-08" db="EMBL/GenBank/DDBJ databases">
        <title>Genomic Encyclopedia of Type Strains, Phase IV (KMG-IV): sequencing the most valuable type-strain genomes for metagenomic binning, comparative biology and taxonomic classification.</title>
        <authorList>
            <person name="Goeker M."/>
        </authorList>
    </citation>
    <scope>NUCLEOTIDE SEQUENCE [LARGE SCALE GENOMIC DNA]</scope>
    <source>
        <strain evidence="8 9">DSM 12252</strain>
    </source>
</reference>